<evidence type="ECO:0000313" key="3">
    <source>
        <dbReference type="Proteomes" id="UP000092731"/>
    </source>
</evidence>
<accession>A0A170SC66</accession>
<keyword evidence="1" id="KW-0472">Membrane</keyword>
<name>A0A170SC66_EHRRU</name>
<reference evidence="3" key="1">
    <citation type="submission" date="2016-05" db="EMBL/GenBank/DDBJ databases">
        <title>Draft genome sequences of four strains of Ehrlichia ruminantium, a tick-borne pathogen of ruminants, isolated from Zimbabwe, The Gambia and Ghana.</title>
        <authorList>
            <person name="Nakao R."/>
            <person name="Jongejan F."/>
            <person name="Sugimoto C."/>
        </authorList>
    </citation>
    <scope>NUCLEOTIDE SEQUENCE [LARGE SCALE GENOMIC DNA]</scope>
    <source>
        <strain evidence="3">Pokoase 417</strain>
    </source>
</reference>
<evidence type="ECO:0000256" key="1">
    <source>
        <dbReference type="SAM" id="Phobius"/>
    </source>
</evidence>
<keyword evidence="1" id="KW-0812">Transmembrane</keyword>
<keyword evidence="1" id="KW-1133">Transmembrane helix</keyword>
<gene>
    <name evidence="2" type="ORF">EHRUM3_00720</name>
</gene>
<comment type="caution">
    <text evidence="2">The sequence shown here is derived from an EMBL/GenBank/DDBJ whole genome shotgun (WGS) entry which is preliminary data.</text>
</comment>
<proteinExistence type="predicted"/>
<protein>
    <submittedName>
        <fullName evidence="2">Uncharacterized protein</fullName>
    </submittedName>
</protein>
<evidence type="ECO:0000313" key="2">
    <source>
        <dbReference type="EMBL" id="GAT77872.1"/>
    </source>
</evidence>
<dbReference type="AlphaFoldDB" id="A0A170SC66"/>
<dbReference type="Proteomes" id="UP000092731">
    <property type="component" value="Unassembled WGS sequence"/>
</dbReference>
<organism evidence="2 3">
    <name type="scientific">Ehrlichia ruminantium</name>
    <name type="common">heartwater rickettsia</name>
    <name type="synonym">Cowdria ruminantium</name>
    <dbReference type="NCBI Taxonomy" id="779"/>
    <lineage>
        <taxon>Bacteria</taxon>
        <taxon>Pseudomonadati</taxon>
        <taxon>Pseudomonadota</taxon>
        <taxon>Alphaproteobacteria</taxon>
        <taxon>Rickettsiales</taxon>
        <taxon>Anaplasmataceae</taxon>
        <taxon>Ehrlichia</taxon>
    </lineage>
</organism>
<feature type="transmembrane region" description="Helical" evidence="1">
    <location>
        <begin position="14"/>
        <end position="38"/>
    </location>
</feature>
<sequence>MYVRLVKVLCIDEILIVILSILYSLFDMLSIIGAYVYFIDKANTAMVF</sequence>
<dbReference type="EMBL" id="BDDM01000019">
    <property type="protein sequence ID" value="GAT77872.1"/>
    <property type="molecule type" value="Genomic_DNA"/>
</dbReference>